<organism evidence="2 3">
    <name type="scientific">Deinococcus petrolearius</name>
    <dbReference type="NCBI Taxonomy" id="1751295"/>
    <lineage>
        <taxon>Bacteria</taxon>
        <taxon>Thermotogati</taxon>
        <taxon>Deinococcota</taxon>
        <taxon>Deinococci</taxon>
        <taxon>Deinococcales</taxon>
        <taxon>Deinococcaceae</taxon>
        <taxon>Deinococcus</taxon>
    </lineage>
</organism>
<dbReference type="GO" id="GO:0008168">
    <property type="term" value="F:methyltransferase activity"/>
    <property type="evidence" value="ECO:0007669"/>
    <property type="project" value="UniProtKB-KW"/>
</dbReference>
<dbReference type="InterPro" id="IPR029063">
    <property type="entry name" value="SAM-dependent_MTases_sf"/>
</dbReference>
<evidence type="ECO:0000259" key="1">
    <source>
        <dbReference type="Pfam" id="PF13649"/>
    </source>
</evidence>
<dbReference type="PANTHER" id="PTHR43464:SF3">
    <property type="entry name" value="SAM-DEPENDENT METHYLTRANSFERASE"/>
    <property type="match status" value="1"/>
</dbReference>
<dbReference type="EC" id="2.1.1.-" evidence="2"/>
<accession>A0ABW1DED8</accession>
<keyword evidence="2" id="KW-0808">Transferase</keyword>
<dbReference type="RefSeq" id="WP_380045927.1">
    <property type="nucleotide sequence ID" value="NZ_JBHSOH010000003.1"/>
</dbReference>
<dbReference type="SUPFAM" id="SSF53335">
    <property type="entry name" value="S-adenosyl-L-methionine-dependent methyltransferases"/>
    <property type="match status" value="1"/>
</dbReference>
<protein>
    <submittedName>
        <fullName evidence="2">SAM-dependent methyltransferase</fullName>
        <ecNumber evidence="2">2.1.1.-</ecNumber>
    </submittedName>
</protein>
<sequence length="249" mass="26755">MDFLRFFTIVEAERDSLNPIGSDQLDRLATAVGLQDGQRVLDVGSGKGALSRRWAMRTALQGTGVDLNPAFVASAREWAGAQGLAGHLTFLEGAALDLWPTLEAQGPYDVATCLGATFALGGFGPTLEHLHGVLRPGGTLVVGDVFLAAPATPEALAAEGWADLPTLAARREALAAAGLDLNSLIVSGQNDWDHYSRLAWSAARRWAEANPEDPDRAEVLWLVAEGQARYLRFEREHLGWAVFVARVDE</sequence>
<dbReference type="EMBL" id="JBHSOH010000003">
    <property type="protein sequence ID" value="MFC5847103.1"/>
    <property type="molecule type" value="Genomic_DNA"/>
</dbReference>
<name>A0ABW1DED8_9DEIO</name>
<keyword evidence="2" id="KW-0489">Methyltransferase</keyword>
<keyword evidence="3" id="KW-1185">Reference proteome</keyword>
<evidence type="ECO:0000313" key="2">
    <source>
        <dbReference type="EMBL" id="MFC5847103.1"/>
    </source>
</evidence>
<evidence type="ECO:0000313" key="3">
    <source>
        <dbReference type="Proteomes" id="UP001595979"/>
    </source>
</evidence>
<dbReference type="CDD" id="cd02440">
    <property type="entry name" value="AdoMet_MTases"/>
    <property type="match status" value="1"/>
</dbReference>
<gene>
    <name evidence="2" type="ORF">ACFPQ6_02175</name>
</gene>
<proteinExistence type="predicted"/>
<dbReference type="Pfam" id="PF13649">
    <property type="entry name" value="Methyltransf_25"/>
    <property type="match status" value="1"/>
</dbReference>
<reference evidence="3" key="1">
    <citation type="journal article" date="2019" name="Int. J. Syst. Evol. Microbiol.">
        <title>The Global Catalogue of Microorganisms (GCM) 10K type strain sequencing project: providing services to taxonomists for standard genome sequencing and annotation.</title>
        <authorList>
            <consortium name="The Broad Institute Genomics Platform"/>
            <consortium name="The Broad Institute Genome Sequencing Center for Infectious Disease"/>
            <person name="Wu L."/>
            <person name="Ma J."/>
        </authorList>
    </citation>
    <scope>NUCLEOTIDE SEQUENCE [LARGE SCALE GENOMIC DNA]</scope>
    <source>
        <strain evidence="3">CGMCC 1.15053</strain>
    </source>
</reference>
<feature type="domain" description="Methyltransferase" evidence="1">
    <location>
        <begin position="40"/>
        <end position="138"/>
    </location>
</feature>
<dbReference type="Proteomes" id="UP001595979">
    <property type="component" value="Unassembled WGS sequence"/>
</dbReference>
<dbReference type="InterPro" id="IPR041698">
    <property type="entry name" value="Methyltransf_25"/>
</dbReference>
<dbReference type="PANTHER" id="PTHR43464">
    <property type="entry name" value="METHYLTRANSFERASE"/>
    <property type="match status" value="1"/>
</dbReference>
<comment type="caution">
    <text evidence="2">The sequence shown here is derived from an EMBL/GenBank/DDBJ whole genome shotgun (WGS) entry which is preliminary data.</text>
</comment>
<dbReference type="Gene3D" id="3.40.50.150">
    <property type="entry name" value="Vaccinia Virus protein VP39"/>
    <property type="match status" value="1"/>
</dbReference>
<dbReference type="GO" id="GO:0032259">
    <property type="term" value="P:methylation"/>
    <property type="evidence" value="ECO:0007669"/>
    <property type="project" value="UniProtKB-KW"/>
</dbReference>